<protein>
    <recommendedName>
        <fullName evidence="4">Protein FAM60A</fullName>
    </recommendedName>
</protein>
<feature type="compositionally biased region" description="Polar residues" evidence="1">
    <location>
        <begin position="220"/>
        <end position="231"/>
    </location>
</feature>
<comment type="caution">
    <text evidence="2">The sequence shown here is derived from an EMBL/GenBank/DDBJ whole genome shotgun (WGS) entry which is preliminary data.</text>
</comment>
<feature type="compositionally biased region" description="Low complexity" evidence="1">
    <location>
        <begin position="264"/>
        <end position="279"/>
    </location>
</feature>
<dbReference type="EMBL" id="JBJJXI010000177">
    <property type="protein sequence ID" value="KAL3384205.1"/>
    <property type="molecule type" value="Genomic_DNA"/>
</dbReference>
<feature type="region of interest" description="Disordered" evidence="1">
    <location>
        <begin position="123"/>
        <end position="163"/>
    </location>
</feature>
<proteinExistence type="predicted"/>
<dbReference type="PANTHER" id="PTHR13422:SF12">
    <property type="entry name" value="SIN3-HDAC COMPLEX-ASSOCIATED FACTOR"/>
    <property type="match status" value="1"/>
</dbReference>
<gene>
    <name evidence="2" type="ORF">TKK_019995</name>
</gene>
<dbReference type="InterPro" id="IPR026065">
    <property type="entry name" value="FAM60A"/>
</dbReference>
<feature type="region of interest" description="Disordered" evidence="1">
    <location>
        <begin position="215"/>
        <end position="316"/>
    </location>
</feature>
<dbReference type="PANTHER" id="PTHR13422">
    <property type="entry name" value="SIN3-HDAC COMPLEX-ASSOCIATED FACTOR"/>
    <property type="match status" value="1"/>
</dbReference>
<accession>A0ABD2VU08</accession>
<evidence type="ECO:0000313" key="2">
    <source>
        <dbReference type="EMBL" id="KAL3384205.1"/>
    </source>
</evidence>
<reference evidence="2 3" key="1">
    <citation type="journal article" date="2024" name="bioRxiv">
        <title>A reference genome for Trichogramma kaykai: A tiny desert-dwelling parasitoid wasp with competing sex-ratio distorters.</title>
        <authorList>
            <person name="Culotta J."/>
            <person name="Lindsey A.R."/>
        </authorList>
    </citation>
    <scope>NUCLEOTIDE SEQUENCE [LARGE SCALE GENOMIC DNA]</scope>
    <source>
        <strain evidence="2 3">KSX58</strain>
    </source>
</reference>
<evidence type="ECO:0000256" key="1">
    <source>
        <dbReference type="SAM" id="MobiDB-lite"/>
    </source>
</evidence>
<evidence type="ECO:0000313" key="3">
    <source>
        <dbReference type="Proteomes" id="UP001627154"/>
    </source>
</evidence>
<evidence type="ECO:0008006" key="4">
    <source>
        <dbReference type="Google" id="ProtNLM"/>
    </source>
</evidence>
<sequence>MFSFHKPKVYRSSTGCCICKAKSSSSRFTDSRKYEDDFVKCFQLQEARSGEICNACVLLVKRWKKLPPDSDRNWKHVVDARAGPGIKSMTKFKAKNKRKSAEEDDDNFDQIIKKKHVYKRKNVVVDNKEKEREQSPAMSDLTDGSSRVDSPANANEVDDDMPSDEQVSGFIDLDYFKKTKVCCGIVFIGKCNELVIQEQFYKPCPPCINRQKEKRMKAMQATQNSNIQTANSPAHSSASSLISSPSHSSSASPPHSEDLGIEGSKASDSSSDSGYDDISPVGSLLNSEVKKPPPSNGAATTVAHPEKQSEPMDEDMPFTPAVRLAAPDGTKLPIKLLCKPIGFNSTRNGPITNVPKAN</sequence>
<dbReference type="AlphaFoldDB" id="A0ABD2VU08"/>
<organism evidence="2 3">
    <name type="scientific">Trichogramma kaykai</name>
    <dbReference type="NCBI Taxonomy" id="54128"/>
    <lineage>
        <taxon>Eukaryota</taxon>
        <taxon>Metazoa</taxon>
        <taxon>Ecdysozoa</taxon>
        <taxon>Arthropoda</taxon>
        <taxon>Hexapoda</taxon>
        <taxon>Insecta</taxon>
        <taxon>Pterygota</taxon>
        <taxon>Neoptera</taxon>
        <taxon>Endopterygota</taxon>
        <taxon>Hymenoptera</taxon>
        <taxon>Apocrita</taxon>
        <taxon>Proctotrupomorpha</taxon>
        <taxon>Chalcidoidea</taxon>
        <taxon>Trichogrammatidae</taxon>
        <taxon>Trichogramma</taxon>
    </lineage>
</organism>
<name>A0ABD2VU08_9HYME</name>
<dbReference type="Proteomes" id="UP001627154">
    <property type="component" value="Unassembled WGS sequence"/>
</dbReference>
<feature type="compositionally biased region" description="Low complexity" evidence="1">
    <location>
        <begin position="232"/>
        <end position="254"/>
    </location>
</feature>
<dbReference type="Pfam" id="PF15396">
    <property type="entry name" value="FAM60A"/>
    <property type="match status" value="1"/>
</dbReference>
<keyword evidence="3" id="KW-1185">Reference proteome</keyword>